<dbReference type="Proteomes" id="UP001258181">
    <property type="component" value="Unassembled WGS sequence"/>
</dbReference>
<proteinExistence type="predicted"/>
<dbReference type="InterPro" id="IPR009097">
    <property type="entry name" value="Cyclic_Pdiesterase"/>
</dbReference>
<dbReference type="Gene3D" id="3.90.1140.10">
    <property type="entry name" value="Cyclic phosphodiesterase"/>
    <property type="match status" value="1"/>
</dbReference>
<dbReference type="GO" id="GO:0016874">
    <property type="term" value="F:ligase activity"/>
    <property type="evidence" value="ECO:0007669"/>
    <property type="project" value="UniProtKB-KW"/>
</dbReference>
<dbReference type="SUPFAM" id="SSF55144">
    <property type="entry name" value="LigT-like"/>
    <property type="match status" value="1"/>
</dbReference>
<dbReference type="PANTHER" id="PTHR35561">
    <property type="entry name" value="RNA 2',3'-CYCLIC PHOSPHODIESTERASE"/>
    <property type="match status" value="1"/>
</dbReference>
<organism evidence="3 4">
    <name type="scientific">Fictibacillus barbaricus</name>
    <dbReference type="NCBI Taxonomy" id="182136"/>
    <lineage>
        <taxon>Bacteria</taxon>
        <taxon>Bacillati</taxon>
        <taxon>Bacillota</taxon>
        <taxon>Bacilli</taxon>
        <taxon>Bacillales</taxon>
        <taxon>Fictibacillaceae</taxon>
        <taxon>Fictibacillus</taxon>
    </lineage>
</organism>
<dbReference type="EMBL" id="JAVDWA010000004">
    <property type="protein sequence ID" value="MDR7073843.1"/>
    <property type="molecule type" value="Genomic_DNA"/>
</dbReference>
<feature type="domain" description="Phosphoesterase HXTX" evidence="2">
    <location>
        <begin position="11"/>
        <end position="93"/>
    </location>
</feature>
<dbReference type="Pfam" id="PF02834">
    <property type="entry name" value="LigT_PEase"/>
    <property type="match status" value="1"/>
</dbReference>
<sequence>MERHLFIALQLPVQVKAVLSEICDEIKKEASFKTWVHPHDYHITLAFLGKTEKDQLKILFPLLKELVTSYETFPVNIDHFGFFGRAESPRIFWRVLKNRSL</sequence>
<gene>
    <name evidence="3" type="ORF">J2X07_002830</name>
</gene>
<dbReference type="NCBIfam" id="TIGR02258">
    <property type="entry name" value="2_5_ligase"/>
    <property type="match status" value="1"/>
</dbReference>
<evidence type="ECO:0000256" key="1">
    <source>
        <dbReference type="ARBA" id="ARBA00022801"/>
    </source>
</evidence>
<dbReference type="InterPro" id="IPR014051">
    <property type="entry name" value="Phosphoesterase_HXTX"/>
</dbReference>
<name>A0ABU1U355_9BACL</name>
<keyword evidence="4" id="KW-1185">Reference proteome</keyword>
<protein>
    <submittedName>
        <fullName evidence="3">2'-5' RNA ligase</fullName>
    </submittedName>
</protein>
<reference evidence="3 4" key="1">
    <citation type="submission" date="2023-07" db="EMBL/GenBank/DDBJ databases">
        <title>Sorghum-associated microbial communities from plants grown in Nebraska, USA.</title>
        <authorList>
            <person name="Schachtman D."/>
        </authorList>
    </citation>
    <scope>NUCLEOTIDE SEQUENCE [LARGE SCALE GENOMIC DNA]</scope>
    <source>
        <strain evidence="3 4">BE211</strain>
    </source>
</reference>
<dbReference type="RefSeq" id="WP_310259778.1">
    <property type="nucleotide sequence ID" value="NZ_JAVDWA010000004.1"/>
</dbReference>
<keyword evidence="3" id="KW-0436">Ligase</keyword>
<evidence type="ECO:0000259" key="2">
    <source>
        <dbReference type="Pfam" id="PF02834"/>
    </source>
</evidence>
<accession>A0ABU1U355</accession>
<dbReference type="InterPro" id="IPR004175">
    <property type="entry name" value="RNA_CPDase"/>
</dbReference>
<evidence type="ECO:0000313" key="3">
    <source>
        <dbReference type="EMBL" id="MDR7073843.1"/>
    </source>
</evidence>
<keyword evidence="1" id="KW-0378">Hydrolase</keyword>
<comment type="caution">
    <text evidence="3">The sequence shown here is derived from an EMBL/GenBank/DDBJ whole genome shotgun (WGS) entry which is preliminary data.</text>
</comment>
<evidence type="ECO:0000313" key="4">
    <source>
        <dbReference type="Proteomes" id="UP001258181"/>
    </source>
</evidence>
<dbReference type="PANTHER" id="PTHR35561:SF1">
    <property type="entry name" value="RNA 2',3'-CYCLIC PHOSPHODIESTERASE"/>
    <property type="match status" value="1"/>
</dbReference>